<evidence type="ECO:0000259" key="1">
    <source>
        <dbReference type="Pfam" id="PF19054"/>
    </source>
</evidence>
<proteinExistence type="predicted"/>
<organism evidence="2 3">
    <name type="scientific">Sphaerisporangium rubeum</name>
    <dbReference type="NCBI Taxonomy" id="321317"/>
    <lineage>
        <taxon>Bacteria</taxon>
        <taxon>Bacillati</taxon>
        <taxon>Actinomycetota</taxon>
        <taxon>Actinomycetes</taxon>
        <taxon>Streptosporangiales</taxon>
        <taxon>Streptosporangiaceae</taxon>
        <taxon>Sphaerisporangium</taxon>
    </lineage>
</organism>
<evidence type="ECO:0000313" key="2">
    <source>
        <dbReference type="EMBL" id="MBB6472736.1"/>
    </source>
</evidence>
<dbReference type="AlphaFoldDB" id="A0A7X0ICJ7"/>
<feature type="domain" description="DUF5753" evidence="1">
    <location>
        <begin position="1"/>
        <end position="93"/>
    </location>
</feature>
<accession>A0A7X0ICJ7</accession>
<dbReference type="EMBL" id="JACHIU010000001">
    <property type="protein sequence ID" value="MBB6472736.1"/>
    <property type="molecule type" value="Genomic_DNA"/>
</dbReference>
<dbReference type="InterPro" id="IPR043917">
    <property type="entry name" value="DUF5753"/>
</dbReference>
<reference evidence="2 3" key="1">
    <citation type="submission" date="2020-08" db="EMBL/GenBank/DDBJ databases">
        <title>Sequencing the genomes of 1000 actinobacteria strains.</title>
        <authorList>
            <person name="Klenk H.-P."/>
        </authorList>
    </citation>
    <scope>NUCLEOTIDE SEQUENCE [LARGE SCALE GENOMIC DNA]</scope>
    <source>
        <strain evidence="2 3">DSM 44936</strain>
    </source>
</reference>
<gene>
    <name evidence="2" type="ORF">BJ992_002167</name>
</gene>
<evidence type="ECO:0000313" key="3">
    <source>
        <dbReference type="Proteomes" id="UP000555564"/>
    </source>
</evidence>
<name>A0A7X0ICJ7_9ACTN</name>
<dbReference type="Proteomes" id="UP000555564">
    <property type="component" value="Unassembled WGS sequence"/>
</dbReference>
<sequence>MREQLRRLADVAELPNVTVQILPYGVGAHAAMMGPFTIVTFNEDGADDVTYLEYAAGSLYLEKRDAVRNYTRAFDDLRASALDPRGSLDLIRRTADTFA</sequence>
<comment type="caution">
    <text evidence="2">The sequence shown here is derived from an EMBL/GenBank/DDBJ whole genome shotgun (WGS) entry which is preliminary data.</text>
</comment>
<dbReference type="Pfam" id="PF19054">
    <property type="entry name" value="DUF5753"/>
    <property type="match status" value="1"/>
</dbReference>
<keyword evidence="3" id="KW-1185">Reference proteome</keyword>
<protein>
    <recommendedName>
        <fullName evidence="1">DUF5753 domain-containing protein</fullName>
    </recommendedName>
</protein>